<protein>
    <recommendedName>
        <fullName evidence="1">N-acetyltransferase domain-containing protein</fullName>
    </recommendedName>
</protein>
<dbReference type="Gene3D" id="3.40.630.30">
    <property type="match status" value="1"/>
</dbReference>
<dbReference type="PROSITE" id="PS51186">
    <property type="entry name" value="GNAT"/>
    <property type="match status" value="1"/>
</dbReference>
<sequence>MLGSISVWNLDEESNKAELGYGIFPDHRRKGYMKEAITAVVAYGFRTMGLDRIEAYTSHYNQPSIDFLDSMDFDYVETIEDSYSPHGLMDVFVRHRPEFFIRQAEKTDITTL</sequence>
<evidence type="ECO:0000313" key="2">
    <source>
        <dbReference type="EMBL" id="GKT18632.1"/>
    </source>
</evidence>
<accession>A0ABQ5K096</accession>
<feature type="domain" description="N-acetyltransferase" evidence="1">
    <location>
        <begin position="1"/>
        <end position="94"/>
    </location>
</feature>
<comment type="caution">
    <text evidence="2">The sequence shown here is derived from an EMBL/GenBank/DDBJ whole genome shotgun (WGS) entry which is preliminary data.</text>
</comment>
<dbReference type="SUPFAM" id="SSF55729">
    <property type="entry name" value="Acyl-CoA N-acyltransferases (Nat)"/>
    <property type="match status" value="1"/>
</dbReference>
<gene>
    <name evidence="2" type="ORF">ADUPG1_004267</name>
</gene>
<dbReference type="CDD" id="cd04301">
    <property type="entry name" value="NAT_SF"/>
    <property type="match status" value="1"/>
</dbReference>
<proteinExistence type="predicted"/>
<dbReference type="PANTHER" id="PTHR43792">
    <property type="entry name" value="GNAT FAMILY, PUTATIVE (AFU_ORTHOLOGUE AFUA_3G00765)-RELATED-RELATED"/>
    <property type="match status" value="1"/>
</dbReference>
<organism evidence="2 3">
    <name type="scientific">Aduncisulcus paluster</name>
    <dbReference type="NCBI Taxonomy" id="2918883"/>
    <lineage>
        <taxon>Eukaryota</taxon>
        <taxon>Metamonada</taxon>
        <taxon>Carpediemonas-like organisms</taxon>
        <taxon>Aduncisulcus</taxon>
    </lineage>
</organism>
<dbReference type="EMBL" id="BQXS01006245">
    <property type="protein sequence ID" value="GKT18632.1"/>
    <property type="molecule type" value="Genomic_DNA"/>
</dbReference>
<keyword evidence="3" id="KW-1185">Reference proteome</keyword>
<name>A0ABQ5K096_9EUKA</name>
<feature type="non-terminal residue" evidence="2">
    <location>
        <position position="112"/>
    </location>
</feature>
<dbReference type="Pfam" id="PF13302">
    <property type="entry name" value="Acetyltransf_3"/>
    <property type="match status" value="1"/>
</dbReference>
<reference evidence="2" key="1">
    <citation type="submission" date="2022-03" db="EMBL/GenBank/DDBJ databases">
        <title>Draft genome sequence of Aduncisulcus paluster, a free-living microaerophilic Fornicata.</title>
        <authorList>
            <person name="Yuyama I."/>
            <person name="Kume K."/>
            <person name="Tamura T."/>
            <person name="Inagaki Y."/>
            <person name="Hashimoto T."/>
        </authorList>
    </citation>
    <scope>NUCLEOTIDE SEQUENCE</scope>
    <source>
        <strain evidence="2">NY0171</strain>
    </source>
</reference>
<dbReference type="InterPro" id="IPR016181">
    <property type="entry name" value="Acyl_CoA_acyltransferase"/>
</dbReference>
<dbReference type="InterPro" id="IPR000182">
    <property type="entry name" value="GNAT_dom"/>
</dbReference>
<evidence type="ECO:0000313" key="3">
    <source>
        <dbReference type="Proteomes" id="UP001057375"/>
    </source>
</evidence>
<dbReference type="Proteomes" id="UP001057375">
    <property type="component" value="Unassembled WGS sequence"/>
</dbReference>
<evidence type="ECO:0000259" key="1">
    <source>
        <dbReference type="PROSITE" id="PS51186"/>
    </source>
</evidence>
<dbReference type="InterPro" id="IPR051531">
    <property type="entry name" value="N-acetyltransferase"/>
</dbReference>